<comment type="caution">
    <text evidence="2">The sequence shown here is derived from an EMBL/GenBank/DDBJ whole genome shotgun (WGS) entry which is preliminary data.</text>
</comment>
<organism evidence="2 3">
    <name type="scientific">Dryococelus australis</name>
    <dbReference type="NCBI Taxonomy" id="614101"/>
    <lineage>
        <taxon>Eukaryota</taxon>
        <taxon>Metazoa</taxon>
        <taxon>Ecdysozoa</taxon>
        <taxon>Arthropoda</taxon>
        <taxon>Hexapoda</taxon>
        <taxon>Insecta</taxon>
        <taxon>Pterygota</taxon>
        <taxon>Neoptera</taxon>
        <taxon>Polyneoptera</taxon>
        <taxon>Phasmatodea</taxon>
        <taxon>Verophasmatodea</taxon>
        <taxon>Anareolatae</taxon>
        <taxon>Phasmatidae</taxon>
        <taxon>Eurycanthinae</taxon>
        <taxon>Dryococelus</taxon>
    </lineage>
</organism>
<sequence length="884" mass="98048">MTKRKQCQPPPSHRPPPHHPLVDVRVEGPPVQSGHAHRGDDHKRIKHARGTEYTRTQRGLEAQIPEECVVVCYPPPRARLETNENVPKPLWKQGVAVAERLARSPPTKTKRLVGGSSQGSPASPAPSFRRPSIFTSITLIGSQDLAFKSRPNLFTHSYRNFLKIKIFFWGGLKKEARGGGGGELGWRHHVTRSVRMAGATFQRAARSSNNTTCSWELQSSVTRAGPLQADCPRPSLATLHTGDGDVSTHPSYPDHVVTALRAEFATGPGGVVVRLLDFPPRQIGFDFRRGHSRIFTRGNRAGRSRRSAGFLVVDPLIPALLHTHLASPSSALKALISRAPPPPSNFFTRSFKDVPSAVSRVLGSRALANTAVAVGCCVLHPPVRLPDTIKRKGKFALMKIILGNVSKISRKNVVAGPSLAQGGRTETGEGLASQSQGSNSVTDNYSLRACKENRPVLPEVFTQEYVMRQRHVRSNRRPLRRTRFSFPARSALDFRVWGLCRTMPQVSGIFSGISRFPRPCILALLHAQLAYPHIDSQDLDVKNDPGSIHGRVTPDFRTWESCRTMPLVGGFSRGSPVSLTLSIRRCSISISITLIGSQDLDVKSRSKYLHSSPPQQCSVCCQQRLVELQQGFRTYYITGFRRDATRTRTQPLRSRRSGSTCRRAGRGSSATLTQLVTGLQQRAVRSTPVSSRPNARYPLAGHARSSAAVGLAARSLALHHENRTGSVREVSPRFSHVGIVPDDSTRRRVFPGDLPFLPPLHSSADFHSSSFTLIFKLEKLGSDKGYIATQRKALNWRAVFSSHCVYLWVGLSVAYPDGQPRDSLSEEDGNMKSWPRESLLKILAALNNEVLRDDERETRREWSSARMRRRQKREIPEKTRRPST</sequence>
<feature type="region of interest" description="Disordered" evidence="1">
    <location>
        <begin position="854"/>
        <end position="884"/>
    </location>
</feature>
<gene>
    <name evidence="2" type="ORF">PR048_017584</name>
</gene>
<dbReference type="EMBL" id="JARBHB010000006">
    <property type="protein sequence ID" value="KAJ8881111.1"/>
    <property type="molecule type" value="Genomic_DNA"/>
</dbReference>
<feature type="compositionally biased region" description="Basic and acidic residues" evidence="1">
    <location>
        <begin position="873"/>
        <end position="884"/>
    </location>
</feature>
<feature type="region of interest" description="Disordered" evidence="1">
    <location>
        <begin position="418"/>
        <end position="440"/>
    </location>
</feature>
<evidence type="ECO:0000313" key="2">
    <source>
        <dbReference type="EMBL" id="KAJ8881111.1"/>
    </source>
</evidence>
<evidence type="ECO:0000313" key="3">
    <source>
        <dbReference type="Proteomes" id="UP001159363"/>
    </source>
</evidence>
<evidence type="ECO:0000256" key="1">
    <source>
        <dbReference type="SAM" id="MobiDB-lite"/>
    </source>
</evidence>
<feature type="region of interest" description="Disordered" evidence="1">
    <location>
        <begin position="103"/>
        <end position="129"/>
    </location>
</feature>
<keyword evidence="3" id="KW-1185">Reference proteome</keyword>
<feature type="region of interest" description="Disordered" evidence="1">
    <location>
        <begin position="646"/>
        <end position="669"/>
    </location>
</feature>
<feature type="compositionally biased region" description="Low complexity" evidence="1">
    <location>
        <begin position="114"/>
        <end position="129"/>
    </location>
</feature>
<reference evidence="2 3" key="1">
    <citation type="submission" date="2023-02" db="EMBL/GenBank/DDBJ databases">
        <title>LHISI_Scaffold_Assembly.</title>
        <authorList>
            <person name="Stuart O.P."/>
            <person name="Cleave R."/>
            <person name="Magrath M.J.L."/>
            <person name="Mikheyev A.S."/>
        </authorList>
    </citation>
    <scope>NUCLEOTIDE SEQUENCE [LARGE SCALE GENOMIC DNA]</scope>
    <source>
        <strain evidence="2">Daus_M_001</strain>
        <tissue evidence="2">Leg muscle</tissue>
    </source>
</reference>
<dbReference type="Proteomes" id="UP001159363">
    <property type="component" value="Chromosome 5"/>
</dbReference>
<protein>
    <submittedName>
        <fullName evidence="2">Uncharacterized protein</fullName>
    </submittedName>
</protein>
<feature type="compositionally biased region" description="Basic and acidic residues" evidence="1">
    <location>
        <begin position="854"/>
        <end position="863"/>
    </location>
</feature>
<feature type="compositionally biased region" description="Polar residues" evidence="1">
    <location>
        <begin position="647"/>
        <end position="660"/>
    </location>
</feature>
<name>A0ABQ9HA40_9NEOP</name>
<proteinExistence type="predicted"/>
<accession>A0ABQ9HA40</accession>
<feature type="region of interest" description="Disordered" evidence="1">
    <location>
        <begin position="1"/>
        <end position="53"/>
    </location>
</feature>